<keyword evidence="2" id="KW-1185">Reference proteome</keyword>
<reference evidence="1 2" key="1">
    <citation type="submission" date="2020-05" db="EMBL/GenBank/DDBJ databases">
        <title>Description of Pedobacter foliorum sp. nov.</title>
        <authorList>
            <person name="Qi S."/>
            <person name="Carlier A."/>
            <person name="Cnockaert M."/>
            <person name="Vandamme P."/>
        </authorList>
    </citation>
    <scope>NUCLEOTIDE SEQUENCE [LARGE SCALE GENOMIC DNA]</scope>
    <source>
        <strain evidence="1 2">LMG 31300</strain>
    </source>
</reference>
<name>A0ABX2DIQ5_9SPHI</name>
<proteinExistence type="predicted"/>
<sequence>MEPSFYLSTMKIPKLNLNYQRYNDAKLDQKAQAIQVALTGNPNFTITATLADYIIVASNFSTALTAASSRDRVAVSLKNDAREALLSSLRLLAQTVEAAAEGNRSKLISSGFDLATDSDAALSLSPPQEFSLQDGTSPGEIKFVIKAVENAKSYIFEYTEEPLTLESSWVSKGSSKREYTFYGLPSSKRIYGRVVVIGTRGQEVTSSVLTRMVQ</sequence>
<organism evidence="1 2">
    <name type="scientific">Pedobacter boryungensis</name>
    <dbReference type="NCBI Taxonomy" id="869962"/>
    <lineage>
        <taxon>Bacteria</taxon>
        <taxon>Pseudomonadati</taxon>
        <taxon>Bacteroidota</taxon>
        <taxon>Sphingobacteriia</taxon>
        <taxon>Sphingobacteriales</taxon>
        <taxon>Sphingobacteriaceae</taxon>
        <taxon>Pedobacter</taxon>
    </lineage>
</organism>
<protein>
    <submittedName>
        <fullName evidence="1">Uncharacterized protein</fullName>
    </submittedName>
</protein>
<gene>
    <name evidence="1" type="ORF">HQN85_14800</name>
</gene>
<comment type="caution">
    <text evidence="1">The sequence shown here is derived from an EMBL/GenBank/DDBJ whole genome shotgun (WGS) entry which is preliminary data.</text>
</comment>
<evidence type="ECO:0000313" key="2">
    <source>
        <dbReference type="Proteomes" id="UP000762110"/>
    </source>
</evidence>
<evidence type="ECO:0000313" key="1">
    <source>
        <dbReference type="EMBL" id="NQX33004.1"/>
    </source>
</evidence>
<accession>A0ABX2DIQ5</accession>
<dbReference type="EMBL" id="JABMKV010000004">
    <property type="protein sequence ID" value="NQX33004.1"/>
    <property type="molecule type" value="Genomic_DNA"/>
</dbReference>
<dbReference type="Proteomes" id="UP000762110">
    <property type="component" value="Unassembled WGS sequence"/>
</dbReference>